<dbReference type="GO" id="GO:0003677">
    <property type="term" value="F:DNA binding"/>
    <property type="evidence" value="ECO:0007669"/>
    <property type="project" value="UniProtKB-KW"/>
</dbReference>
<organism evidence="1 2">
    <name type="scientific">Dyadobacter koreensis</name>
    <dbReference type="NCBI Taxonomy" id="408657"/>
    <lineage>
        <taxon>Bacteria</taxon>
        <taxon>Pseudomonadati</taxon>
        <taxon>Bacteroidota</taxon>
        <taxon>Cytophagia</taxon>
        <taxon>Cytophagales</taxon>
        <taxon>Spirosomataceae</taxon>
        <taxon>Dyadobacter</taxon>
    </lineage>
</organism>
<accession>A0A1H6XWW5</accession>
<dbReference type="EMBL" id="FNXY01000006">
    <property type="protein sequence ID" value="SEJ33521.1"/>
    <property type="molecule type" value="Genomic_DNA"/>
</dbReference>
<dbReference type="Proteomes" id="UP000199532">
    <property type="component" value="Unassembled WGS sequence"/>
</dbReference>
<dbReference type="RefSeq" id="WP_090338243.1">
    <property type="nucleotide sequence ID" value="NZ_FNXY01000006.1"/>
</dbReference>
<dbReference type="InterPro" id="IPR038056">
    <property type="entry name" value="YjbR-like_sf"/>
</dbReference>
<dbReference type="PANTHER" id="PTHR35145">
    <property type="entry name" value="CYTOPLASMIC PROTEIN-RELATED"/>
    <property type="match status" value="1"/>
</dbReference>
<protein>
    <submittedName>
        <fullName evidence="1">Predicted DNA-binding protein, MmcQ/YjbR family</fullName>
    </submittedName>
</protein>
<dbReference type="AlphaFoldDB" id="A0A1H6XWW5"/>
<dbReference type="STRING" id="408657.SAMN04487995_4266"/>
<dbReference type="InterPro" id="IPR007351">
    <property type="entry name" value="YjbR"/>
</dbReference>
<keyword evidence="1" id="KW-0238">DNA-binding</keyword>
<name>A0A1H6XWW5_9BACT</name>
<keyword evidence="2" id="KW-1185">Reference proteome</keyword>
<dbReference type="Gene3D" id="3.90.1150.30">
    <property type="match status" value="1"/>
</dbReference>
<evidence type="ECO:0000313" key="1">
    <source>
        <dbReference type="EMBL" id="SEJ33521.1"/>
    </source>
</evidence>
<dbReference type="OrthoDB" id="9789813at2"/>
<evidence type="ECO:0000313" key="2">
    <source>
        <dbReference type="Proteomes" id="UP000199532"/>
    </source>
</evidence>
<dbReference type="InterPro" id="IPR058532">
    <property type="entry name" value="YjbR/MT2646/Rv2570-like"/>
</dbReference>
<dbReference type="SUPFAM" id="SSF142906">
    <property type="entry name" value="YjbR-like"/>
    <property type="match status" value="1"/>
</dbReference>
<reference evidence="1 2" key="1">
    <citation type="submission" date="2016-10" db="EMBL/GenBank/DDBJ databases">
        <authorList>
            <person name="de Groot N.N."/>
        </authorList>
    </citation>
    <scope>NUCLEOTIDE SEQUENCE [LARGE SCALE GENOMIC DNA]</scope>
    <source>
        <strain evidence="1 2">DSM 19938</strain>
    </source>
</reference>
<gene>
    <name evidence="1" type="ORF">SAMN04487995_4266</name>
</gene>
<sequence>MNLETLRDFCLELPGVTEELPFGPDTLVFKVMGKVFLLTPIDGARPQFNAKCDPEKAEELREKFSDVLPGYHMNKKHWNTVYITGNIPSEILFSWVKDSYDLVVNSLPKKDKAALQEQS</sequence>
<proteinExistence type="predicted"/>
<dbReference type="Pfam" id="PF04237">
    <property type="entry name" value="YjbR"/>
    <property type="match status" value="1"/>
</dbReference>
<dbReference type="PANTHER" id="PTHR35145:SF1">
    <property type="entry name" value="CYTOPLASMIC PROTEIN"/>
    <property type="match status" value="1"/>
</dbReference>